<evidence type="ECO:0000313" key="2">
    <source>
        <dbReference type="Proteomes" id="UP000646484"/>
    </source>
</evidence>
<dbReference type="EMBL" id="JACOOH010000004">
    <property type="protein sequence ID" value="MBC5621452.1"/>
    <property type="molecule type" value="Genomic_DNA"/>
</dbReference>
<dbReference type="Proteomes" id="UP000646484">
    <property type="component" value="Unassembled WGS sequence"/>
</dbReference>
<gene>
    <name evidence="1" type="ORF">H8S64_10120</name>
</gene>
<reference evidence="1 2" key="1">
    <citation type="submission" date="2020-08" db="EMBL/GenBank/DDBJ databases">
        <title>Genome public.</title>
        <authorList>
            <person name="Liu C."/>
            <person name="Sun Q."/>
        </authorList>
    </citation>
    <scope>NUCLEOTIDE SEQUENCE [LARGE SCALE GENOMIC DNA]</scope>
    <source>
        <strain evidence="1 2">NSJ-56</strain>
    </source>
</reference>
<evidence type="ECO:0000313" key="1">
    <source>
        <dbReference type="EMBL" id="MBC5621452.1"/>
    </source>
</evidence>
<sequence>MAKFNSYLLGKIRNSVGNVTTCYVNKQNIAKAKIFARKDVKTPEILAQRARMKALTAIVRRALPVIRKGFAGIGKGSPSNAFTAANMGAIVVDEKYNTTIDYEHLLLGNGMLYPPKVSAEYTEETKKYSFMQETQESEDGFALPNDKVYAVLLEETMNRTKLVALRDRGESGSTSYALPEDWDASKVHVYCFATTKNGRSASDSLLIQ</sequence>
<proteinExistence type="predicted"/>
<accession>A0ABR7D0J5</accession>
<name>A0ABR7D0J5_9BACT</name>
<dbReference type="RefSeq" id="WP_186975986.1">
    <property type="nucleotide sequence ID" value="NZ_JACOOH010000004.1"/>
</dbReference>
<keyword evidence="2" id="KW-1185">Reference proteome</keyword>
<protein>
    <submittedName>
        <fullName evidence="1">Uncharacterized protein</fullName>
    </submittedName>
</protein>
<comment type="caution">
    <text evidence="1">The sequence shown here is derived from an EMBL/GenBank/DDBJ whole genome shotgun (WGS) entry which is preliminary data.</text>
</comment>
<organism evidence="1 2">
    <name type="scientific">Butyricimonas hominis</name>
    <dbReference type="NCBI Taxonomy" id="2763032"/>
    <lineage>
        <taxon>Bacteria</taxon>
        <taxon>Pseudomonadati</taxon>
        <taxon>Bacteroidota</taxon>
        <taxon>Bacteroidia</taxon>
        <taxon>Bacteroidales</taxon>
        <taxon>Odoribacteraceae</taxon>
        <taxon>Butyricimonas</taxon>
    </lineage>
</organism>